<reference evidence="2 3" key="1">
    <citation type="journal article" date="2018" name="IMA Fungus">
        <title>IMA Genome-F 9: Draft genome sequence of Annulohypoxylon stygium, Aspergillus mulundensis, Berkeleyomyces basicola (syn. Thielaviopsis basicola), Ceratocystis smalleyi, two Cercospora beticola strains, Coleophoma cylindrospora, Fusarium fracticaudum, Phialophora cf. hyalina, and Morchella septimelata.</title>
        <authorList>
            <person name="Wingfield B.D."/>
            <person name="Bills G.F."/>
            <person name="Dong Y."/>
            <person name="Huang W."/>
            <person name="Nel W.J."/>
            <person name="Swalarsk-Parry B.S."/>
            <person name="Vaghefi N."/>
            <person name="Wilken P.M."/>
            <person name="An Z."/>
            <person name="de Beer Z.W."/>
            <person name="De Vos L."/>
            <person name="Chen L."/>
            <person name="Duong T.A."/>
            <person name="Gao Y."/>
            <person name="Hammerbacher A."/>
            <person name="Kikkert J.R."/>
            <person name="Li Y."/>
            <person name="Li H."/>
            <person name="Li K."/>
            <person name="Li Q."/>
            <person name="Liu X."/>
            <person name="Ma X."/>
            <person name="Naidoo K."/>
            <person name="Pethybridge S.J."/>
            <person name="Sun J."/>
            <person name="Steenkamp E.T."/>
            <person name="van der Nest M.A."/>
            <person name="van Wyk S."/>
            <person name="Wingfield M.J."/>
            <person name="Xiong C."/>
            <person name="Yue Q."/>
            <person name="Zhang X."/>
        </authorList>
    </citation>
    <scope>NUCLEOTIDE SEQUENCE [LARGE SCALE GENOMIC DNA]</scope>
    <source>
        <strain evidence="2 3">DSM 5745</strain>
    </source>
</reference>
<evidence type="ECO:0000313" key="2">
    <source>
        <dbReference type="EMBL" id="RDW90755.1"/>
    </source>
</evidence>
<dbReference type="EMBL" id="PVWQ01000002">
    <property type="protein sequence ID" value="RDW90755.1"/>
    <property type="molecule type" value="Genomic_DNA"/>
</dbReference>
<accession>A0A3D8SWR9</accession>
<feature type="region of interest" description="Disordered" evidence="1">
    <location>
        <begin position="1"/>
        <end position="24"/>
    </location>
</feature>
<gene>
    <name evidence="2" type="ORF">DSM5745_02530</name>
</gene>
<dbReference type="AlphaFoldDB" id="A0A3D8SWR9"/>
<comment type="caution">
    <text evidence="2">The sequence shown here is derived from an EMBL/GenBank/DDBJ whole genome shotgun (WGS) entry which is preliminary data.</text>
</comment>
<sequence>MKKQREAYRGTPGRASRISSPAPTNCAKTSHGLCLYIFHLWDGSSNIMLLAGDPKMRERQSIDEESVDTGRMDQWYKLEDEELVYGSSGNSLDPKSSRVSTMACQSTPRLLIKVAVMFIPPLFRRLLMED</sequence>
<dbReference type="RefSeq" id="XP_026607709.1">
    <property type="nucleotide sequence ID" value="XM_026744546.1"/>
</dbReference>
<protein>
    <submittedName>
        <fullName evidence="2">Uncharacterized protein</fullName>
    </submittedName>
</protein>
<proteinExistence type="predicted"/>
<dbReference type="Proteomes" id="UP000256690">
    <property type="component" value="Unassembled WGS sequence"/>
</dbReference>
<keyword evidence="3" id="KW-1185">Reference proteome</keyword>
<name>A0A3D8SWR9_9EURO</name>
<dbReference type="GeneID" id="38112900"/>
<evidence type="ECO:0000256" key="1">
    <source>
        <dbReference type="SAM" id="MobiDB-lite"/>
    </source>
</evidence>
<organism evidence="2 3">
    <name type="scientific">Aspergillus mulundensis</name>
    <dbReference type="NCBI Taxonomy" id="1810919"/>
    <lineage>
        <taxon>Eukaryota</taxon>
        <taxon>Fungi</taxon>
        <taxon>Dikarya</taxon>
        <taxon>Ascomycota</taxon>
        <taxon>Pezizomycotina</taxon>
        <taxon>Eurotiomycetes</taxon>
        <taxon>Eurotiomycetidae</taxon>
        <taxon>Eurotiales</taxon>
        <taxon>Aspergillaceae</taxon>
        <taxon>Aspergillus</taxon>
        <taxon>Aspergillus subgen. Nidulantes</taxon>
    </lineage>
</organism>
<evidence type="ECO:0000313" key="3">
    <source>
        <dbReference type="Proteomes" id="UP000256690"/>
    </source>
</evidence>